<evidence type="ECO:0000259" key="1">
    <source>
        <dbReference type="Pfam" id="PF13737"/>
    </source>
</evidence>
<proteinExistence type="predicted"/>
<dbReference type="InterPro" id="IPR025668">
    <property type="entry name" value="Tnp_DDE_dom"/>
</dbReference>
<sequence length="130" mass="14267">MLLPPTDKRGRQPRYGGSAIQTCLTAKLLFGVAVGKKTGFVERLLRLIHPDWRGPDFSRLGWRQKILPVIIPCHGSKGAPRLLIDSTGIKVEGGWAFHPFRAETIPAIMSETPLTPPAWRGETSSMAQGP</sequence>
<name>A0ABS1RW30_RHOSU</name>
<accession>A0ABS1RW30</accession>
<feature type="domain" description="Transposase DDE" evidence="1">
    <location>
        <begin position="5"/>
        <end position="93"/>
    </location>
</feature>
<evidence type="ECO:0000313" key="2">
    <source>
        <dbReference type="EMBL" id="MBL3610292.1"/>
    </source>
</evidence>
<gene>
    <name evidence="2" type="ORF">JMM60_16125</name>
</gene>
<protein>
    <submittedName>
        <fullName evidence="2">Transposase</fullName>
    </submittedName>
</protein>
<evidence type="ECO:0000313" key="3">
    <source>
        <dbReference type="Proteomes" id="UP000604473"/>
    </source>
</evidence>
<organism evidence="2 3">
    <name type="scientific">Rhodovulum sulfidophilum</name>
    <name type="common">Rhodobacter sulfidophilus</name>
    <dbReference type="NCBI Taxonomy" id="35806"/>
    <lineage>
        <taxon>Bacteria</taxon>
        <taxon>Pseudomonadati</taxon>
        <taxon>Pseudomonadota</taxon>
        <taxon>Alphaproteobacteria</taxon>
        <taxon>Rhodobacterales</taxon>
        <taxon>Paracoccaceae</taxon>
        <taxon>Rhodovulum</taxon>
    </lineage>
</organism>
<keyword evidence="3" id="KW-1185">Reference proteome</keyword>
<dbReference type="Pfam" id="PF13737">
    <property type="entry name" value="DDE_Tnp_1_5"/>
    <property type="match status" value="1"/>
</dbReference>
<comment type="caution">
    <text evidence="2">The sequence shown here is derived from an EMBL/GenBank/DDBJ whole genome shotgun (WGS) entry which is preliminary data.</text>
</comment>
<reference evidence="2 3" key="1">
    <citation type="submission" date="2021-01" db="EMBL/GenBank/DDBJ databases">
        <title>Draft genomes of Rhodovulum sulfidophilum.</title>
        <authorList>
            <person name="Guzman M.S."/>
        </authorList>
    </citation>
    <scope>NUCLEOTIDE SEQUENCE [LARGE SCALE GENOMIC DNA]</scope>
    <source>
        <strain evidence="2 3">AB35</strain>
    </source>
</reference>
<dbReference type="Proteomes" id="UP000604473">
    <property type="component" value="Unassembled WGS sequence"/>
</dbReference>
<dbReference type="EMBL" id="JAESJJ010000025">
    <property type="protein sequence ID" value="MBL3610292.1"/>
    <property type="molecule type" value="Genomic_DNA"/>
</dbReference>